<dbReference type="WBParaSite" id="HPBE_0000227801-mRNA-1">
    <property type="protein sequence ID" value="HPBE_0000227801-mRNA-1"/>
    <property type="gene ID" value="HPBE_0000227801"/>
</dbReference>
<evidence type="ECO:0000313" key="2">
    <source>
        <dbReference type="EMBL" id="VDO24145.1"/>
    </source>
</evidence>
<sequence>MLFRTAVLLCLSAAIYAKDSDEQCHDITRIMMDTVTDYVGKAVPKLKWSIELKDRAVKYAEDESEDDGN</sequence>
<keyword evidence="3" id="KW-1185">Reference proteome</keyword>
<reference evidence="2 3" key="1">
    <citation type="submission" date="2018-11" db="EMBL/GenBank/DDBJ databases">
        <authorList>
            <consortium name="Pathogen Informatics"/>
        </authorList>
    </citation>
    <scope>NUCLEOTIDE SEQUENCE [LARGE SCALE GENOMIC DNA]</scope>
</reference>
<accession>A0A3P7XEP0</accession>
<organism evidence="3 4">
    <name type="scientific">Heligmosomoides polygyrus</name>
    <name type="common">Parasitic roundworm</name>
    <dbReference type="NCBI Taxonomy" id="6339"/>
    <lineage>
        <taxon>Eukaryota</taxon>
        <taxon>Metazoa</taxon>
        <taxon>Ecdysozoa</taxon>
        <taxon>Nematoda</taxon>
        <taxon>Chromadorea</taxon>
        <taxon>Rhabditida</taxon>
        <taxon>Rhabditina</taxon>
        <taxon>Rhabditomorpha</taxon>
        <taxon>Strongyloidea</taxon>
        <taxon>Heligmosomidae</taxon>
        <taxon>Heligmosomoides</taxon>
    </lineage>
</organism>
<accession>A0A183F7Y6</accession>
<feature type="chain" id="PRO_5044551302" evidence="1">
    <location>
        <begin position="18"/>
        <end position="69"/>
    </location>
</feature>
<gene>
    <name evidence="2" type="ORF">HPBE_LOCUS2279</name>
</gene>
<reference evidence="4" key="2">
    <citation type="submission" date="2019-09" db="UniProtKB">
        <authorList>
            <consortium name="WormBaseParasite"/>
        </authorList>
    </citation>
    <scope>IDENTIFICATION</scope>
</reference>
<protein>
    <submittedName>
        <fullName evidence="4">Secreted protein</fullName>
    </submittedName>
</protein>
<dbReference type="Proteomes" id="UP000050761">
    <property type="component" value="Unassembled WGS sequence"/>
</dbReference>
<dbReference type="EMBL" id="UZAH01003243">
    <property type="protein sequence ID" value="VDO24145.1"/>
    <property type="molecule type" value="Genomic_DNA"/>
</dbReference>
<evidence type="ECO:0000313" key="3">
    <source>
        <dbReference type="Proteomes" id="UP000050761"/>
    </source>
</evidence>
<evidence type="ECO:0000313" key="4">
    <source>
        <dbReference type="WBParaSite" id="HPBE_0000227801-mRNA-1"/>
    </source>
</evidence>
<dbReference type="AlphaFoldDB" id="A0A183F7Y6"/>
<proteinExistence type="predicted"/>
<keyword evidence="1" id="KW-0732">Signal</keyword>
<name>A0A183F7Y6_HELPZ</name>
<feature type="signal peptide" evidence="1">
    <location>
        <begin position="1"/>
        <end position="17"/>
    </location>
</feature>
<evidence type="ECO:0000256" key="1">
    <source>
        <dbReference type="SAM" id="SignalP"/>
    </source>
</evidence>